<proteinExistence type="predicted"/>
<dbReference type="Proteomes" id="UP001152797">
    <property type="component" value="Unassembled WGS sequence"/>
</dbReference>
<evidence type="ECO:0000256" key="1">
    <source>
        <dbReference type="SAM" id="MobiDB-lite"/>
    </source>
</evidence>
<dbReference type="InterPro" id="IPR012337">
    <property type="entry name" value="RNaseH-like_sf"/>
</dbReference>
<evidence type="ECO:0000313" key="2">
    <source>
        <dbReference type="EMBL" id="CAI3977510.1"/>
    </source>
</evidence>
<comment type="caution">
    <text evidence="2">The sequence shown here is derived from an EMBL/GenBank/DDBJ whole genome shotgun (WGS) entry which is preliminary data.</text>
</comment>
<dbReference type="EMBL" id="CAMXCT030000347">
    <property type="protein sequence ID" value="CAL4764822.1"/>
    <property type="molecule type" value="Genomic_DNA"/>
</dbReference>
<feature type="compositionally biased region" description="Polar residues" evidence="1">
    <location>
        <begin position="527"/>
        <end position="537"/>
    </location>
</feature>
<gene>
    <name evidence="2" type="ORF">C1SCF055_LOCUS5644</name>
</gene>
<dbReference type="SUPFAM" id="SSF53098">
    <property type="entry name" value="Ribonuclease H-like"/>
    <property type="match status" value="1"/>
</dbReference>
<reference evidence="3 4" key="2">
    <citation type="submission" date="2024-05" db="EMBL/GenBank/DDBJ databases">
        <authorList>
            <person name="Chen Y."/>
            <person name="Shah S."/>
            <person name="Dougan E. K."/>
            <person name="Thang M."/>
            <person name="Chan C."/>
        </authorList>
    </citation>
    <scope>NUCLEOTIDE SEQUENCE [LARGE SCALE GENOMIC DNA]</scope>
</reference>
<name>A0A9P1FK63_9DINO</name>
<dbReference type="AlphaFoldDB" id="A0A9P1FK63"/>
<accession>A0A9P1FK63</accession>
<feature type="region of interest" description="Disordered" evidence="1">
    <location>
        <begin position="516"/>
        <end position="539"/>
    </location>
</feature>
<dbReference type="EMBL" id="CAMXCT020000347">
    <property type="protein sequence ID" value="CAL1130885.1"/>
    <property type="molecule type" value="Genomic_DNA"/>
</dbReference>
<dbReference type="InterPro" id="IPR036397">
    <property type="entry name" value="RNaseH_sf"/>
</dbReference>
<sequence length="978" mass="108799">MSLETGFNFLLPEDRECAKTIVCEEKPFCLVIAFPCGPWSPLLHLNKNTDIAKLQADGAVLLQFALVLADIQEQAGRHYVLENPQPSQAWKQPEMTKFLDEHDHHLACFHQCRFGLRGKFGLHRRATKVATSSWITSRLLDGKFCNRLHQHQPVLGGKAVTEPAGHYPHRLAKLLVDCIERPAGEDESELSEEEEKARIKASAGLKAAIKRLHDNTGHRSNLRLARAYTVATSGAPAEAIHAAKHHKCEICHEKRQPKARRPASWPTPKDAGDQANIDLLDVVDSTGTKFIVVHIIDYATSFQLAELLPKKQLAIHSHSILLWHCGVGAPWQNGVCERAGGTLRIILNCLVNTHQVQGFDELEEALGEAVGAYNSDIDELGVSPSQAAALVALRETAKVAMTRLHFFKSIRRSELARSRATTEDDVPEPGSIAYFWRFQKYSSKHQPSRKLLTLRKWHGPALVIAREGPNLYLSFKGQVTKCPIEHVRRASSMEQIARSTWRDAIEDCVTATIGEMTQSGLPDDPQSETSDGLSRQQYEARLDPVIDRAKAADSRSLAEKRPADAAVRDLENQHGSEPPPAPSAERQALLTSQERPGLMPSSERLGLTPSEVLEASSMLNPNAHPLLQLQALAELDRKDPDRVKLVNHGTWDGRWACPMVDAVQAARKEYFWRNMNRAQRRAFEQAAKKGWDVWIANEAVEELLAEESNIVWRELKNKNETCKVLTPRFVYTDKNDGLRTADHDLEIKASARLVVPGFPDVTAYTIRKGAPTCSRTTQHLVLIFTSCRYKKGWRRVSADTKSAFLKGDPYMAGCAVCEKEFSGSVMHRGNGTFIFAALFKTANLLMKLFKEHEDFSLTLRPFDLEGCGLLVVADASLGNVTRQGAVGEDPFARVCSQSSCYVLLGDAKLMRGEEGSFAVLDARSHRSSRVCRSTFAAELYSTEEAFDVGIYCRGALAELQGKPIQGQFLPICETRRPS</sequence>
<evidence type="ECO:0000313" key="4">
    <source>
        <dbReference type="Proteomes" id="UP001152797"/>
    </source>
</evidence>
<evidence type="ECO:0000313" key="3">
    <source>
        <dbReference type="EMBL" id="CAL4764822.1"/>
    </source>
</evidence>
<keyword evidence="4" id="KW-1185">Reference proteome</keyword>
<dbReference type="EMBL" id="CAMXCT010000347">
    <property type="protein sequence ID" value="CAI3977510.1"/>
    <property type="molecule type" value="Genomic_DNA"/>
</dbReference>
<organism evidence="2">
    <name type="scientific">Cladocopium goreaui</name>
    <dbReference type="NCBI Taxonomy" id="2562237"/>
    <lineage>
        <taxon>Eukaryota</taxon>
        <taxon>Sar</taxon>
        <taxon>Alveolata</taxon>
        <taxon>Dinophyceae</taxon>
        <taxon>Suessiales</taxon>
        <taxon>Symbiodiniaceae</taxon>
        <taxon>Cladocopium</taxon>
    </lineage>
</organism>
<dbReference type="Gene3D" id="3.30.420.10">
    <property type="entry name" value="Ribonuclease H-like superfamily/Ribonuclease H"/>
    <property type="match status" value="1"/>
</dbReference>
<reference evidence="2" key="1">
    <citation type="submission" date="2022-10" db="EMBL/GenBank/DDBJ databases">
        <authorList>
            <person name="Chen Y."/>
            <person name="Dougan E. K."/>
            <person name="Chan C."/>
            <person name="Rhodes N."/>
            <person name="Thang M."/>
        </authorList>
    </citation>
    <scope>NUCLEOTIDE SEQUENCE</scope>
</reference>
<protein>
    <submittedName>
        <fullName evidence="3">Gypsy retrotransposon integrase-like protein 1</fullName>
    </submittedName>
</protein>
<dbReference type="GO" id="GO:0003676">
    <property type="term" value="F:nucleic acid binding"/>
    <property type="evidence" value="ECO:0007669"/>
    <property type="project" value="InterPro"/>
</dbReference>